<dbReference type="PANTHER" id="PTHR11739:SF8">
    <property type="entry name" value="CITRATE SYNTHASE, MITOCHONDRIAL"/>
    <property type="match status" value="1"/>
</dbReference>
<accession>A0A7M7QC86</accession>
<dbReference type="InterPro" id="IPR036969">
    <property type="entry name" value="Citrate_synthase_sf"/>
</dbReference>
<feature type="region of interest" description="Disordered" evidence="1">
    <location>
        <begin position="500"/>
        <end position="523"/>
    </location>
</feature>
<dbReference type="InParanoid" id="A0A7M7QC86"/>
<dbReference type="SMR" id="A0A7M7QC86"/>
<organism evidence="2 3">
    <name type="scientific">Nasonia vitripennis</name>
    <name type="common">Parasitic wasp</name>
    <dbReference type="NCBI Taxonomy" id="7425"/>
    <lineage>
        <taxon>Eukaryota</taxon>
        <taxon>Metazoa</taxon>
        <taxon>Ecdysozoa</taxon>
        <taxon>Arthropoda</taxon>
        <taxon>Hexapoda</taxon>
        <taxon>Insecta</taxon>
        <taxon>Pterygota</taxon>
        <taxon>Neoptera</taxon>
        <taxon>Endopterygota</taxon>
        <taxon>Hymenoptera</taxon>
        <taxon>Apocrita</taxon>
        <taxon>Proctotrupomorpha</taxon>
        <taxon>Chalcidoidea</taxon>
        <taxon>Pteromalidae</taxon>
        <taxon>Pteromalinae</taxon>
        <taxon>Nasonia</taxon>
    </lineage>
</organism>
<dbReference type="InterPro" id="IPR002020">
    <property type="entry name" value="Citrate_synthase"/>
</dbReference>
<dbReference type="KEGG" id="nvi:100122801"/>
<dbReference type="OrthoDB" id="7677364at2759"/>
<evidence type="ECO:0000313" key="3">
    <source>
        <dbReference type="Proteomes" id="UP000002358"/>
    </source>
</evidence>
<dbReference type="GO" id="GO:0006099">
    <property type="term" value="P:tricarboxylic acid cycle"/>
    <property type="evidence" value="ECO:0007669"/>
    <property type="project" value="TreeGrafter"/>
</dbReference>
<protein>
    <recommendedName>
        <fullName evidence="4">Citrate synthase</fullName>
    </recommendedName>
</protein>
<dbReference type="GeneID" id="100122801"/>
<dbReference type="InterPro" id="IPR016143">
    <property type="entry name" value="Citrate_synth-like_sm_a-sub"/>
</dbReference>
<dbReference type="AlphaFoldDB" id="A0A7M7QC86"/>
<dbReference type="Gene3D" id="1.10.580.10">
    <property type="entry name" value="Citrate Synthase, domain 1"/>
    <property type="match status" value="1"/>
</dbReference>
<reference evidence="2" key="1">
    <citation type="submission" date="2021-01" db="UniProtKB">
        <authorList>
            <consortium name="EnsemblMetazoa"/>
        </authorList>
    </citation>
    <scope>IDENTIFICATION</scope>
</reference>
<dbReference type="PANTHER" id="PTHR11739">
    <property type="entry name" value="CITRATE SYNTHASE"/>
    <property type="match status" value="1"/>
</dbReference>
<evidence type="ECO:0000256" key="1">
    <source>
        <dbReference type="SAM" id="MobiDB-lite"/>
    </source>
</evidence>
<dbReference type="GO" id="GO:0046912">
    <property type="term" value="F:acyltransferase activity, acyl groups converted into alkyl on transfer"/>
    <property type="evidence" value="ECO:0007669"/>
    <property type="project" value="InterPro"/>
</dbReference>
<evidence type="ECO:0008006" key="4">
    <source>
        <dbReference type="Google" id="ProtNLM"/>
    </source>
</evidence>
<dbReference type="GO" id="GO:0005759">
    <property type="term" value="C:mitochondrial matrix"/>
    <property type="evidence" value="ECO:0007669"/>
    <property type="project" value="TreeGrafter"/>
</dbReference>
<dbReference type="InterPro" id="IPR016142">
    <property type="entry name" value="Citrate_synth-like_lrg_a-sub"/>
</dbReference>
<dbReference type="EnsemblMetazoa" id="XM_031927491">
    <property type="protein sequence ID" value="XP_031783351"/>
    <property type="gene ID" value="LOC100122801"/>
</dbReference>
<dbReference type="SUPFAM" id="SSF48256">
    <property type="entry name" value="Citrate synthase"/>
    <property type="match status" value="1"/>
</dbReference>
<dbReference type="Gene3D" id="1.10.230.10">
    <property type="entry name" value="Cytochrome P450-Terp, domain 2"/>
    <property type="match status" value="1"/>
</dbReference>
<evidence type="ECO:0000313" key="2">
    <source>
        <dbReference type="EnsemblMetazoa" id="XP_031783351"/>
    </source>
</evidence>
<sequence length="523" mass="58668">MLKFCRGARQKRKFFKESANLLLLEFDHLAASSAGFASNNQEGFVFTQLSVTRGVPSTSTDLKEALCEKIPLHHDLLRKFRQQHGLDVVSQITVNDIYRGLDGVTALIRETSEIDSQCGIKYRGLSIPELYQLLPRRGKSPSPEAVFWLLLTGDVPTHEQTEALTADWTERRERRKDWWWSGSSGEIGGVVGGVLRALPKNVAPVGRLAIALTALDADKHYRKAVESGAMSYTYWEHIYEDSMELLASLPAIVALVSACESRPTPLALEKADWVDFFIDCLHNTTDGFTEAQRQSLADFLRLYIAVNADDDGGIPGAHVAQIMGSCQFDASRALAAGVLAYANEPTSGTLFQYMDFLVQLQNAVGREPKNDILRNFVSTLIDKRFQIAGHKIAQFEDTRYTVLRDFVKNHVPNDPEIKLSQELSNIYKKQIKEARNRSVVAEQNAIAAPLFQFYGLRDMNYNQLLLCMARALGIVASMIWTTALNAPVERPRAKCTHSYFSDFRNDHHGRRGNTSRHQKNTGK</sequence>
<dbReference type="GO" id="GO:0005975">
    <property type="term" value="P:carbohydrate metabolic process"/>
    <property type="evidence" value="ECO:0007669"/>
    <property type="project" value="TreeGrafter"/>
</dbReference>
<dbReference type="Pfam" id="PF00285">
    <property type="entry name" value="Citrate_synt"/>
    <property type="match status" value="1"/>
</dbReference>
<dbReference type="Proteomes" id="UP000002358">
    <property type="component" value="Chromosome 3"/>
</dbReference>
<dbReference type="RefSeq" id="XP_031783351.1">
    <property type="nucleotide sequence ID" value="XM_031927491.2"/>
</dbReference>
<proteinExistence type="predicted"/>
<name>A0A7M7QC86_NASVI</name>
<keyword evidence="3" id="KW-1185">Reference proteome</keyword>
<feature type="compositionally biased region" description="Basic residues" evidence="1">
    <location>
        <begin position="507"/>
        <end position="523"/>
    </location>
</feature>